<organism evidence="2 3">
    <name type="scientific">Juglans regia</name>
    <name type="common">English walnut</name>
    <dbReference type="NCBI Taxonomy" id="51240"/>
    <lineage>
        <taxon>Eukaryota</taxon>
        <taxon>Viridiplantae</taxon>
        <taxon>Streptophyta</taxon>
        <taxon>Embryophyta</taxon>
        <taxon>Tracheophyta</taxon>
        <taxon>Spermatophyta</taxon>
        <taxon>Magnoliopsida</taxon>
        <taxon>eudicotyledons</taxon>
        <taxon>Gunneridae</taxon>
        <taxon>Pentapetalae</taxon>
        <taxon>rosids</taxon>
        <taxon>fabids</taxon>
        <taxon>Fagales</taxon>
        <taxon>Juglandaceae</taxon>
        <taxon>Juglans</taxon>
    </lineage>
</organism>
<sequence>MGQPPRPSPSVSSNGNQPTTCSSTPTAPFPPGSTMGTTDGKPTKTTSRTCTTHRKFKREKALFQAPKNKAALGLFIHSSIVQQKPPHPRRPLRSSSTALPCTTVPTLSLFVPCLNSPKQSIFCSLALGSVRCHQPRQQPSTSPPLAEKVLPTTSHHPVAFPLVPPRDHLRPLPPPCSLRRASSLGKYWNPQSHIFLV</sequence>
<dbReference type="RefSeq" id="XP_018856005.1">
    <property type="nucleotide sequence ID" value="XM_019000460.1"/>
</dbReference>
<feature type="region of interest" description="Disordered" evidence="1">
    <location>
        <begin position="1"/>
        <end position="51"/>
    </location>
</feature>
<gene>
    <name evidence="3" type="primary">LOC109018300</name>
</gene>
<name>A0A2I4HIL4_JUGRE</name>
<dbReference type="AlphaFoldDB" id="A0A2I4HIL4"/>
<protein>
    <submittedName>
        <fullName evidence="3">Uncharacterized protein LOC109018300</fullName>
    </submittedName>
</protein>
<accession>A0A2I4HIL4</accession>
<evidence type="ECO:0000256" key="1">
    <source>
        <dbReference type="SAM" id="MobiDB-lite"/>
    </source>
</evidence>
<keyword evidence="2" id="KW-1185">Reference proteome</keyword>
<reference evidence="3" key="1">
    <citation type="submission" date="2025-08" db="UniProtKB">
        <authorList>
            <consortium name="RefSeq"/>
        </authorList>
    </citation>
    <scope>IDENTIFICATION</scope>
    <source>
        <tissue evidence="3">Leaves</tissue>
    </source>
</reference>
<evidence type="ECO:0000313" key="2">
    <source>
        <dbReference type="Proteomes" id="UP000235220"/>
    </source>
</evidence>
<dbReference type="KEGG" id="jre:109018300"/>
<dbReference type="GeneID" id="109018300"/>
<feature type="compositionally biased region" description="Polar residues" evidence="1">
    <location>
        <begin position="9"/>
        <end position="26"/>
    </location>
</feature>
<dbReference type="InParanoid" id="A0A2I4HIL4"/>
<dbReference type="Proteomes" id="UP000235220">
    <property type="component" value="Chromosome 11"/>
</dbReference>
<proteinExistence type="predicted"/>
<evidence type="ECO:0000313" key="3">
    <source>
        <dbReference type="RefSeq" id="XP_018856005.1"/>
    </source>
</evidence>